<dbReference type="OrthoDB" id="66620at2759"/>
<feature type="transmembrane region" description="Helical" evidence="6">
    <location>
        <begin position="360"/>
        <end position="382"/>
    </location>
</feature>
<dbReference type="GO" id="GO:0005886">
    <property type="term" value="C:plasma membrane"/>
    <property type="evidence" value="ECO:0007669"/>
    <property type="project" value="TreeGrafter"/>
</dbReference>
<keyword evidence="4 6" id="KW-1133">Transmembrane helix</keyword>
<dbReference type="Pfam" id="PF19055">
    <property type="entry name" value="ABC2_membrane_7"/>
    <property type="match status" value="1"/>
</dbReference>
<evidence type="ECO:0000256" key="5">
    <source>
        <dbReference type="ARBA" id="ARBA00023136"/>
    </source>
</evidence>
<evidence type="ECO:0000256" key="4">
    <source>
        <dbReference type="ARBA" id="ARBA00022989"/>
    </source>
</evidence>
<dbReference type="EMBL" id="CAJVCH010156473">
    <property type="protein sequence ID" value="CAG7727978.1"/>
    <property type="molecule type" value="Genomic_DNA"/>
</dbReference>
<feature type="transmembrane region" description="Helical" evidence="6">
    <location>
        <begin position="297"/>
        <end position="323"/>
    </location>
</feature>
<dbReference type="PANTHER" id="PTHR48041">
    <property type="entry name" value="ABC TRANSPORTER G FAMILY MEMBER 28"/>
    <property type="match status" value="1"/>
</dbReference>
<keyword evidence="3 6" id="KW-0812">Transmembrane</keyword>
<name>A0A8J2K1R1_9HEXA</name>
<feature type="domain" description="ABC transporter family G" evidence="8">
    <location>
        <begin position="77"/>
        <end position="132"/>
    </location>
</feature>
<accession>A0A8J2K1R1</accession>
<sequence length="475" mass="53967">MGLTKCQSTRIGDPATNKGISGGEMKRLAFASEYITDPMILLCDEPTSGLDAFMAQSVVEVMQNMAQHGKSIICTIHQPASEVFEMFDHICLLSAGRVAFHGTTAEALTFFEETGYPCPMNHNPADFFIFTLAIDPSDEENCKVRSDVICTAYGKSARAEEIETIAKYRKPNIHDQSLRTAQELMKTKGVCQSPYRVGWCIQFEALLRRTLISTIREPLVFVARLIQVFATAALIAIVFYQQPLNQAGLKNINAALFMIILVMTIINTYGVIFVFCSEIPIFLREHWNGMYSTDAYFLSKTIVELPFMIFYAILFDAMVYYAVGLVPDLMHFLWCVLISIMVANASASFGYLMSTICNNLVLALAVTPPLLVPILLFSGFFLREEVTPWFWKWAKYCSWFFYGCETLFVNQWMPILDIDNEKNETLFLADGEQVLMFFGYEQKNFQVDLISLLILVVLIRIMAYFFLLLKTYGRK</sequence>
<feature type="transmembrane region" description="Helical" evidence="6">
    <location>
        <begin position="449"/>
        <end position="469"/>
    </location>
</feature>
<evidence type="ECO:0000259" key="7">
    <source>
        <dbReference type="Pfam" id="PF01061"/>
    </source>
</evidence>
<dbReference type="InterPro" id="IPR043926">
    <property type="entry name" value="ABCG_dom"/>
</dbReference>
<comment type="caution">
    <text evidence="9">The sequence shown here is derived from an EMBL/GenBank/DDBJ whole genome shotgun (WGS) entry which is preliminary data.</text>
</comment>
<evidence type="ECO:0000256" key="6">
    <source>
        <dbReference type="SAM" id="Phobius"/>
    </source>
</evidence>
<reference evidence="9" key="1">
    <citation type="submission" date="2021-06" db="EMBL/GenBank/DDBJ databases">
        <authorList>
            <person name="Hodson N. C."/>
            <person name="Mongue J. A."/>
            <person name="Jaron S. K."/>
        </authorList>
    </citation>
    <scope>NUCLEOTIDE SEQUENCE</scope>
</reference>
<keyword evidence="10" id="KW-1185">Reference proteome</keyword>
<gene>
    <name evidence="9" type="ORF">AFUS01_LOCUS16791</name>
</gene>
<dbReference type="AlphaFoldDB" id="A0A8J2K1R1"/>
<feature type="transmembrane region" description="Helical" evidence="6">
    <location>
        <begin position="252"/>
        <end position="276"/>
    </location>
</feature>
<evidence type="ECO:0000259" key="8">
    <source>
        <dbReference type="Pfam" id="PF19055"/>
    </source>
</evidence>
<evidence type="ECO:0000256" key="2">
    <source>
        <dbReference type="ARBA" id="ARBA00022448"/>
    </source>
</evidence>
<feature type="domain" description="ABC-2 type transporter transmembrane" evidence="7">
    <location>
        <begin position="202"/>
        <end position="411"/>
    </location>
</feature>
<evidence type="ECO:0000256" key="3">
    <source>
        <dbReference type="ARBA" id="ARBA00022692"/>
    </source>
</evidence>
<comment type="subcellular location">
    <subcellularLocation>
        <location evidence="1">Membrane</location>
        <topology evidence="1">Multi-pass membrane protein</topology>
    </subcellularLocation>
</comment>
<protein>
    <submittedName>
        <fullName evidence="9">Uncharacterized protein</fullName>
    </submittedName>
</protein>
<keyword evidence="5 6" id="KW-0472">Membrane</keyword>
<evidence type="ECO:0000313" key="9">
    <source>
        <dbReference type="EMBL" id="CAG7727978.1"/>
    </source>
</evidence>
<feature type="transmembrane region" description="Helical" evidence="6">
    <location>
        <begin position="329"/>
        <end position="353"/>
    </location>
</feature>
<dbReference type="InterPro" id="IPR013525">
    <property type="entry name" value="ABC2_TM"/>
</dbReference>
<dbReference type="Proteomes" id="UP000708208">
    <property type="component" value="Unassembled WGS sequence"/>
</dbReference>
<dbReference type="PANTHER" id="PTHR48041:SF139">
    <property type="entry name" value="PROTEIN SCARLET"/>
    <property type="match status" value="1"/>
</dbReference>
<dbReference type="InterPro" id="IPR050352">
    <property type="entry name" value="ABCG_transporters"/>
</dbReference>
<proteinExistence type="predicted"/>
<evidence type="ECO:0000256" key="1">
    <source>
        <dbReference type="ARBA" id="ARBA00004141"/>
    </source>
</evidence>
<keyword evidence="2" id="KW-0813">Transport</keyword>
<dbReference type="Pfam" id="PF01061">
    <property type="entry name" value="ABC2_membrane"/>
    <property type="match status" value="1"/>
</dbReference>
<evidence type="ECO:0000313" key="10">
    <source>
        <dbReference type="Proteomes" id="UP000708208"/>
    </source>
</evidence>
<feature type="transmembrane region" description="Helical" evidence="6">
    <location>
        <begin position="218"/>
        <end position="240"/>
    </location>
</feature>
<organism evidence="9 10">
    <name type="scientific">Allacma fusca</name>
    <dbReference type="NCBI Taxonomy" id="39272"/>
    <lineage>
        <taxon>Eukaryota</taxon>
        <taxon>Metazoa</taxon>
        <taxon>Ecdysozoa</taxon>
        <taxon>Arthropoda</taxon>
        <taxon>Hexapoda</taxon>
        <taxon>Collembola</taxon>
        <taxon>Symphypleona</taxon>
        <taxon>Sminthuridae</taxon>
        <taxon>Allacma</taxon>
    </lineage>
</organism>
<dbReference type="GO" id="GO:0140359">
    <property type="term" value="F:ABC-type transporter activity"/>
    <property type="evidence" value="ECO:0007669"/>
    <property type="project" value="InterPro"/>
</dbReference>